<evidence type="ECO:0000313" key="2">
    <source>
        <dbReference type="Proteomes" id="UP000256964"/>
    </source>
</evidence>
<accession>A0A371CU17</accession>
<gene>
    <name evidence="1" type="ORF">OH76DRAFT_1421793</name>
</gene>
<keyword evidence="2" id="KW-1185">Reference proteome</keyword>
<reference evidence="1 2" key="1">
    <citation type="journal article" date="2018" name="Biotechnol. Biofuels">
        <title>Integrative visual omics of the white-rot fungus Polyporus brumalis exposes the biotechnological potential of its oxidative enzymes for delignifying raw plant biomass.</title>
        <authorList>
            <person name="Miyauchi S."/>
            <person name="Rancon A."/>
            <person name="Drula E."/>
            <person name="Hage H."/>
            <person name="Chaduli D."/>
            <person name="Favel A."/>
            <person name="Grisel S."/>
            <person name="Henrissat B."/>
            <person name="Herpoel-Gimbert I."/>
            <person name="Ruiz-Duenas F.J."/>
            <person name="Chevret D."/>
            <person name="Hainaut M."/>
            <person name="Lin J."/>
            <person name="Wang M."/>
            <person name="Pangilinan J."/>
            <person name="Lipzen A."/>
            <person name="Lesage-Meessen L."/>
            <person name="Navarro D."/>
            <person name="Riley R."/>
            <person name="Grigoriev I.V."/>
            <person name="Zhou S."/>
            <person name="Raouche S."/>
            <person name="Rosso M.N."/>
        </authorList>
    </citation>
    <scope>NUCLEOTIDE SEQUENCE [LARGE SCALE GENOMIC DNA]</scope>
    <source>
        <strain evidence="1 2">BRFM 1820</strain>
    </source>
</reference>
<dbReference type="Proteomes" id="UP000256964">
    <property type="component" value="Unassembled WGS sequence"/>
</dbReference>
<name>A0A371CU17_9APHY</name>
<dbReference type="EMBL" id="KZ857460">
    <property type="protein sequence ID" value="RDX43769.1"/>
    <property type="molecule type" value="Genomic_DNA"/>
</dbReference>
<evidence type="ECO:0000313" key="1">
    <source>
        <dbReference type="EMBL" id="RDX43769.1"/>
    </source>
</evidence>
<sequence>MEKTHRLRFNRYSKLGPYSVSPCLSGLKLLLPTQQLRQPSSSKITPSPSDVLPSLARWPTSGCQLNEQDAIARILAHPRLVQHGGHTGSFDFAVLVQEMNALRSRRDDLVEETSPALIAPLLSCTVTQLLLHPQQQYRVELRRQDRTASDFRLSSERRPMLDEQTPFALLDTRGRGARPRMVAPYTSSVARMWEFRRNPGAARSPSAQRRDFLAAQMTGDRDISRRGWSGLGWLGMGCCCCAAKLEEAFTRFEGAGWRHEVGAAITGTEY</sequence>
<organism evidence="1 2">
    <name type="scientific">Lentinus brumalis</name>
    <dbReference type="NCBI Taxonomy" id="2498619"/>
    <lineage>
        <taxon>Eukaryota</taxon>
        <taxon>Fungi</taxon>
        <taxon>Dikarya</taxon>
        <taxon>Basidiomycota</taxon>
        <taxon>Agaricomycotina</taxon>
        <taxon>Agaricomycetes</taxon>
        <taxon>Polyporales</taxon>
        <taxon>Polyporaceae</taxon>
        <taxon>Lentinus</taxon>
    </lineage>
</organism>
<dbReference type="AlphaFoldDB" id="A0A371CU17"/>
<protein>
    <submittedName>
        <fullName evidence="1">Uncharacterized protein</fullName>
    </submittedName>
</protein>
<proteinExistence type="predicted"/>